<evidence type="ECO:0008006" key="5">
    <source>
        <dbReference type="Google" id="ProtNLM"/>
    </source>
</evidence>
<evidence type="ECO:0000313" key="4">
    <source>
        <dbReference type="Proteomes" id="UP000279541"/>
    </source>
</evidence>
<gene>
    <name evidence="1" type="ORF">EG359_22385</name>
    <name evidence="2" type="ORF">SAMN05421768_11224</name>
</gene>
<dbReference type="AlphaFoldDB" id="A0A1N7KH13"/>
<evidence type="ECO:0000313" key="2">
    <source>
        <dbReference type="EMBL" id="SIS60774.1"/>
    </source>
</evidence>
<reference evidence="2 3" key="1">
    <citation type="submission" date="2017-01" db="EMBL/GenBank/DDBJ databases">
        <authorList>
            <person name="Mah S.A."/>
            <person name="Swanson W.J."/>
            <person name="Moy G.W."/>
            <person name="Vacquier V.D."/>
        </authorList>
    </citation>
    <scope>NUCLEOTIDE SEQUENCE [LARGE SCALE GENOMIC DNA]</scope>
    <source>
        <strain evidence="2 3">DSM 16927</strain>
    </source>
</reference>
<dbReference type="EMBL" id="FTNZ01000012">
    <property type="protein sequence ID" value="SIS60774.1"/>
    <property type="molecule type" value="Genomic_DNA"/>
</dbReference>
<evidence type="ECO:0000313" key="1">
    <source>
        <dbReference type="EMBL" id="AZB02409.1"/>
    </source>
</evidence>
<keyword evidence="4" id="KW-1185">Reference proteome</keyword>
<dbReference type="Proteomes" id="UP000279541">
    <property type="component" value="Plasmid unnamed"/>
</dbReference>
<accession>A0A1N7KH13</accession>
<dbReference type="Proteomes" id="UP000186106">
    <property type="component" value="Unassembled WGS sequence"/>
</dbReference>
<reference evidence="1 4" key="2">
    <citation type="submission" date="2018-11" db="EMBL/GenBank/DDBJ databases">
        <title>Proposal to divide the Flavobacteriaceae and reorganize its genera based on Amino Acid Identity values calculated from whole genome sequences.</title>
        <authorList>
            <person name="Nicholson A.C."/>
            <person name="Gulvik C.A."/>
            <person name="Whitney A.M."/>
            <person name="Humrighouse B.W."/>
            <person name="Bell M."/>
            <person name="Holmes B."/>
            <person name="Steigerwalt A.G."/>
            <person name="Villarma A."/>
            <person name="Sheth M."/>
            <person name="Batra D."/>
            <person name="Pryor J."/>
            <person name="Bernardet J.-F."/>
            <person name="Hugo C."/>
            <person name="Kampfer P."/>
            <person name="Newman J."/>
            <person name="McQuiston J.R."/>
        </authorList>
    </citation>
    <scope>NUCLEOTIDE SEQUENCE [LARGE SCALE GENOMIC DNA]</scope>
    <source>
        <strain evidence="1 4">DSM 16927</strain>
        <plasmid evidence="1 4">unnamed</plasmid>
    </source>
</reference>
<protein>
    <recommendedName>
        <fullName evidence="5">Immunity protein 63</fullName>
    </recommendedName>
</protein>
<dbReference type="KEGG" id="cjt:EG359_22385"/>
<keyword evidence="1" id="KW-0614">Plasmid</keyword>
<dbReference type="EMBL" id="CP033927">
    <property type="protein sequence ID" value="AZB02409.1"/>
    <property type="molecule type" value="Genomic_DNA"/>
</dbReference>
<organism evidence="2 3">
    <name type="scientific">Chryseobacterium joostei</name>
    <dbReference type="NCBI Taxonomy" id="112234"/>
    <lineage>
        <taxon>Bacteria</taxon>
        <taxon>Pseudomonadati</taxon>
        <taxon>Bacteroidota</taxon>
        <taxon>Flavobacteriia</taxon>
        <taxon>Flavobacteriales</taxon>
        <taxon>Weeksellaceae</taxon>
        <taxon>Chryseobacterium group</taxon>
        <taxon>Chryseobacterium</taxon>
    </lineage>
</organism>
<proteinExistence type="predicted"/>
<dbReference type="RefSeq" id="WP_076357555.1">
    <property type="nucleotide sequence ID" value="NZ_CP033927.1"/>
</dbReference>
<geneLocation type="plasmid" evidence="1 4">
    <name>unnamed</name>
</geneLocation>
<name>A0A1N7KH13_9FLAO</name>
<sequence length="160" mass="19480">MRNTVLEDFKNSLLAKEVHRTERSDEFSTYIESVEYYLHLRKKNDRETAELFWRTDNDVFGFSFPNIQDAFEVIARRIIYFENLILVIDELTKKEYQIRIAIVSENEDYKKVFESRIKTGKTILKKLRPYVLEYAESFSEERKSKDKTKDISKFYKRWYI</sequence>
<evidence type="ECO:0000313" key="3">
    <source>
        <dbReference type="Proteomes" id="UP000186106"/>
    </source>
</evidence>